<evidence type="ECO:0000256" key="2">
    <source>
        <dbReference type="SAM" id="Phobius"/>
    </source>
</evidence>
<keyword evidence="2" id="KW-1133">Transmembrane helix</keyword>
<feature type="compositionally biased region" description="Basic and acidic residues" evidence="1">
    <location>
        <begin position="1"/>
        <end position="13"/>
    </location>
</feature>
<evidence type="ECO:0000313" key="4">
    <source>
        <dbReference type="Proteomes" id="UP000590412"/>
    </source>
</evidence>
<evidence type="ECO:0000313" key="3">
    <source>
        <dbReference type="EMBL" id="KAF6058588.1"/>
    </source>
</evidence>
<feature type="compositionally biased region" description="Polar residues" evidence="1">
    <location>
        <begin position="48"/>
        <end position="60"/>
    </location>
</feature>
<dbReference type="AlphaFoldDB" id="A0A8X7NRW9"/>
<keyword evidence="2" id="KW-0812">Transmembrane</keyword>
<dbReference type="EMBL" id="JABWAB010000001">
    <property type="protein sequence ID" value="KAF6058588.1"/>
    <property type="molecule type" value="Genomic_DNA"/>
</dbReference>
<dbReference type="Proteomes" id="UP000590412">
    <property type="component" value="Unassembled WGS sequence"/>
</dbReference>
<comment type="caution">
    <text evidence="3">The sequence shown here is derived from an EMBL/GenBank/DDBJ whole genome shotgun (WGS) entry which is preliminary data.</text>
</comment>
<accession>A0A8X7NRW9</accession>
<organism evidence="3 4">
    <name type="scientific">Candida parapsilosis</name>
    <name type="common">Yeast</name>
    <dbReference type="NCBI Taxonomy" id="5480"/>
    <lineage>
        <taxon>Eukaryota</taxon>
        <taxon>Fungi</taxon>
        <taxon>Dikarya</taxon>
        <taxon>Ascomycota</taxon>
        <taxon>Saccharomycotina</taxon>
        <taxon>Pichiomycetes</taxon>
        <taxon>Debaryomycetaceae</taxon>
        <taxon>Candida/Lodderomyces clade</taxon>
        <taxon>Candida</taxon>
    </lineage>
</organism>
<name>A0A8X7NRW9_CANPA</name>
<feature type="transmembrane region" description="Helical" evidence="2">
    <location>
        <begin position="108"/>
        <end position="127"/>
    </location>
</feature>
<keyword evidence="2" id="KW-0472">Membrane</keyword>
<proteinExistence type="predicted"/>
<gene>
    <name evidence="3" type="ORF">FOB60_000170</name>
</gene>
<evidence type="ECO:0000256" key="1">
    <source>
        <dbReference type="SAM" id="MobiDB-lite"/>
    </source>
</evidence>
<reference evidence="3" key="1">
    <citation type="submission" date="2020-03" db="EMBL/GenBank/DDBJ databases">
        <title>FDA dAtabase for Regulatory Grade micrObial Sequences (FDA-ARGOS): Supporting development and validation of Infectious Disease Dx tests.</title>
        <authorList>
            <person name="Campos J."/>
            <person name="Goldberg B."/>
            <person name="Tallon L."/>
            <person name="Sadzewicz L."/>
            <person name="Vavikolanu K."/>
            <person name="Mehta A."/>
            <person name="Aluvathingal J."/>
            <person name="Nadendla S."/>
            <person name="Nandy P."/>
            <person name="Geyer C."/>
            <person name="Yan Y."/>
            <person name="Sichtig H."/>
        </authorList>
    </citation>
    <scope>NUCLEOTIDE SEQUENCE [LARGE SCALE GENOMIC DNA]</scope>
    <source>
        <strain evidence="3">FDAARGOS_652</strain>
    </source>
</reference>
<feature type="region of interest" description="Disordered" evidence="1">
    <location>
        <begin position="1"/>
        <end position="60"/>
    </location>
</feature>
<dbReference type="OrthoDB" id="4083086at2759"/>
<sequence>MSNHHEDHEEPSRRPNPKGWVPPKAPYNPYDPMDIRPPEGYPSEFQIPGQQPQGFSSIPKQPTQYQKVNETMERLNYTARPMSDLYPNQYKVLRRVDTNKKLHLGSRWFGTLIGGSVIFYFTFFYRWNEGRDNVFSDFYRSQLWLKERILGGLSEQEYDDLHYPKLGYTVLHSVKDAQYIPDDLRKTQEGEFVLNRPSERHLLEAERIQQEKEEQMLRELDMHRQYAKELTKESKKSKKWFGIF</sequence>
<protein>
    <submittedName>
        <fullName evidence="3">Uncharacterized protein</fullName>
    </submittedName>
</protein>